<dbReference type="Gene3D" id="3.40.50.920">
    <property type="match status" value="1"/>
</dbReference>
<dbReference type="GO" id="GO:0007584">
    <property type="term" value="P:response to nutrient"/>
    <property type="evidence" value="ECO:0007669"/>
    <property type="project" value="TreeGrafter"/>
</dbReference>
<keyword evidence="5" id="KW-1185">Reference proteome</keyword>
<dbReference type="GO" id="GO:0009083">
    <property type="term" value="P:branched-chain amino acid catabolic process"/>
    <property type="evidence" value="ECO:0007669"/>
    <property type="project" value="TreeGrafter"/>
</dbReference>
<dbReference type="InterPro" id="IPR009014">
    <property type="entry name" value="Transketo_C/PFOR_II"/>
</dbReference>
<comment type="cofactor">
    <cofactor evidence="1">
        <name>thiamine diphosphate</name>
        <dbReference type="ChEBI" id="CHEBI:58937"/>
    </cofactor>
</comment>
<dbReference type="PANTHER" id="PTHR42980:SF1">
    <property type="entry name" value="2-OXOISOVALERATE DEHYDROGENASE SUBUNIT BETA, MITOCHONDRIAL"/>
    <property type="match status" value="1"/>
</dbReference>
<proteinExistence type="predicted"/>
<evidence type="ECO:0000256" key="1">
    <source>
        <dbReference type="ARBA" id="ARBA00001964"/>
    </source>
</evidence>
<reference evidence="4" key="1">
    <citation type="journal article" date="2023" name="Mol. Biol. Evol.">
        <title>Third-Generation Sequencing Reveals the Adaptive Role of the Epigenome in Three Deep-Sea Polychaetes.</title>
        <authorList>
            <person name="Perez M."/>
            <person name="Aroh O."/>
            <person name="Sun Y."/>
            <person name="Lan Y."/>
            <person name="Juniper S.K."/>
            <person name="Young C.R."/>
            <person name="Angers B."/>
            <person name="Qian P.Y."/>
        </authorList>
    </citation>
    <scope>NUCLEOTIDE SEQUENCE</scope>
    <source>
        <strain evidence="4">P08H-3</strain>
    </source>
</reference>
<evidence type="ECO:0000313" key="4">
    <source>
        <dbReference type="EMBL" id="KAK2162363.1"/>
    </source>
</evidence>
<dbReference type="EMBL" id="JAODUP010000100">
    <property type="protein sequence ID" value="KAK2162363.1"/>
    <property type="molecule type" value="Genomic_DNA"/>
</dbReference>
<keyword evidence="2" id="KW-0560">Oxidoreductase</keyword>
<gene>
    <name evidence="4" type="ORF">LSH36_100g12041</name>
</gene>
<dbReference type="Pfam" id="PF02780">
    <property type="entry name" value="Transketolase_C"/>
    <property type="match status" value="1"/>
</dbReference>
<dbReference type="AlphaFoldDB" id="A0AAD9JZI6"/>
<accession>A0AAD9JZI6</accession>
<dbReference type="PANTHER" id="PTHR42980">
    <property type="entry name" value="2-OXOISOVALERATE DEHYDROGENASE SUBUNIT BETA-RELATED"/>
    <property type="match status" value="1"/>
</dbReference>
<evidence type="ECO:0000313" key="5">
    <source>
        <dbReference type="Proteomes" id="UP001208570"/>
    </source>
</evidence>
<sequence length="114" mass="12974">MHAIHTQRDAMTGNLTNIHRPISVTYLNHETIIHCFCLQSVTKTGRLLIAHEAPLTGGFAGELAASVQQECFLNLEAPIARVCGYDTPFPHIFEPFYMPDKWRCFEAIRKLINY</sequence>
<dbReference type="Proteomes" id="UP001208570">
    <property type="component" value="Unassembled WGS sequence"/>
</dbReference>
<feature type="domain" description="Transketolase C-terminal" evidence="3">
    <location>
        <begin position="38"/>
        <end position="102"/>
    </location>
</feature>
<dbReference type="InterPro" id="IPR033248">
    <property type="entry name" value="Transketolase_C"/>
</dbReference>
<dbReference type="GO" id="GO:0016491">
    <property type="term" value="F:oxidoreductase activity"/>
    <property type="evidence" value="ECO:0007669"/>
    <property type="project" value="UniProtKB-KW"/>
</dbReference>
<comment type="caution">
    <text evidence="4">The sequence shown here is derived from an EMBL/GenBank/DDBJ whole genome shotgun (WGS) entry which is preliminary data.</text>
</comment>
<evidence type="ECO:0000259" key="3">
    <source>
        <dbReference type="Pfam" id="PF02780"/>
    </source>
</evidence>
<organism evidence="4 5">
    <name type="scientific">Paralvinella palmiformis</name>
    <dbReference type="NCBI Taxonomy" id="53620"/>
    <lineage>
        <taxon>Eukaryota</taxon>
        <taxon>Metazoa</taxon>
        <taxon>Spiralia</taxon>
        <taxon>Lophotrochozoa</taxon>
        <taxon>Annelida</taxon>
        <taxon>Polychaeta</taxon>
        <taxon>Sedentaria</taxon>
        <taxon>Canalipalpata</taxon>
        <taxon>Terebellida</taxon>
        <taxon>Terebelliformia</taxon>
        <taxon>Alvinellidae</taxon>
        <taxon>Paralvinella</taxon>
    </lineage>
</organism>
<dbReference type="SUPFAM" id="SSF52922">
    <property type="entry name" value="TK C-terminal domain-like"/>
    <property type="match status" value="1"/>
</dbReference>
<name>A0AAD9JZI6_9ANNE</name>
<protein>
    <recommendedName>
        <fullName evidence="3">Transketolase C-terminal domain-containing protein</fullName>
    </recommendedName>
</protein>
<evidence type="ECO:0000256" key="2">
    <source>
        <dbReference type="ARBA" id="ARBA00023002"/>
    </source>
</evidence>